<feature type="domain" description="FAD dependent oxidoreductase" evidence="11">
    <location>
        <begin position="4"/>
        <end position="72"/>
    </location>
</feature>
<comment type="catalytic activity">
    <reaction evidence="5">
        <text>(S)-2-hydroxyglutarate + A = 2-oxoglutarate + AH2</text>
        <dbReference type="Rhea" id="RHEA:21252"/>
        <dbReference type="ChEBI" id="CHEBI:13193"/>
        <dbReference type="ChEBI" id="CHEBI:16782"/>
        <dbReference type="ChEBI" id="CHEBI:16810"/>
        <dbReference type="ChEBI" id="CHEBI:17499"/>
        <dbReference type="EC" id="1.1.99.2"/>
    </reaction>
</comment>
<comment type="similarity">
    <text evidence="6">Belongs to the L2HGDH family.</text>
</comment>
<dbReference type="PANTHER" id="PTHR43104">
    <property type="entry name" value="L-2-HYDROXYGLUTARATE DEHYDROGENASE, MITOCHONDRIAL"/>
    <property type="match status" value="1"/>
</dbReference>
<evidence type="ECO:0000256" key="4">
    <source>
        <dbReference type="ARBA" id="ARBA00023002"/>
    </source>
</evidence>
<feature type="region of interest" description="Disordered" evidence="9">
    <location>
        <begin position="412"/>
        <end position="432"/>
    </location>
</feature>
<evidence type="ECO:0000256" key="3">
    <source>
        <dbReference type="ARBA" id="ARBA00022827"/>
    </source>
</evidence>
<dbReference type="PANTHER" id="PTHR43104:SF4">
    <property type="entry name" value="L-2-HYDROXYGLUTARATE DEHYDROGENASE, MITOCHONDRIAL"/>
    <property type="match status" value="1"/>
</dbReference>
<name>A0A804MKM4_MAIZE</name>
<evidence type="ECO:0000256" key="6">
    <source>
        <dbReference type="ARBA" id="ARBA00037941"/>
    </source>
</evidence>
<keyword evidence="10" id="KW-0472">Membrane</keyword>
<keyword evidence="13" id="KW-1185">Reference proteome</keyword>
<dbReference type="InParanoid" id="A0A804MKM4"/>
<dbReference type="SUPFAM" id="SSF51905">
    <property type="entry name" value="FAD/NAD(P)-binding domain"/>
    <property type="match status" value="1"/>
</dbReference>
<organism evidence="12 13">
    <name type="scientific">Zea mays</name>
    <name type="common">Maize</name>
    <dbReference type="NCBI Taxonomy" id="4577"/>
    <lineage>
        <taxon>Eukaryota</taxon>
        <taxon>Viridiplantae</taxon>
        <taxon>Streptophyta</taxon>
        <taxon>Embryophyta</taxon>
        <taxon>Tracheophyta</taxon>
        <taxon>Spermatophyta</taxon>
        <taxon>Magnoliopsida</taxon>
        <taxon>Liliopsida</taxon>
        <taxon>Poales</taxon>
        <taxon>Poaceae</taxon>
        <taxon>PACMAD clade</taxon>
        <taxon>Panicoideae</taxon>
        <taxon>Andropogonodae</taxon>
        <taxon>Andropogoneae</taxon>
        <taxon>Tripsacinae</taxon>
        <taxon>Zea</taxon>
    </lineage>
</organism>
<protein>
    <recommendedName>
        <fullName evidence="8">L-2-hydroxyglutarate dehydrogenase, mitochondrial</fullName>
        <ecNumber evidence="7">1.1.99.2</ecNumber>
    </recommendedName>
</protein>
<dbReference type="InterPro" id="IPR036188">
    <property type="entry name" value="FAD/NAD-bd_sf"/>
</dbReference>
<evidence type="ECO:0000259" key="11">
    <source>
        <dbReference type="Pfam" id="PF01266"/>
    </source>
</evidence>
<evidence type="ECO:0000256" key="7">
    <source>
        <dbReference type="ARBA" id="ARBA00038878"/>
    </source>
</evidence>
<keyword evidence="2" id="KW-0285">Flavoprotein</keyword>
<dbReference type="Pfam" id="PF01266">
    <property type="entry name" value="DAO"/>
    <property type="match status" value="1"/>
</dbReference>
<dbReference type="Gene3D" id="3.30.9.10">
    <property type="entry name" value="D-Amino Acid Oxidase, subunit A, domain 2"/>
    <property type="match status" value="1"/>
</dbReference>
<evidence type="ECO:0000256" key="9">
    <source>
        <dbReference type="SAM" id="MobiDB-lite"/>
    </source>
</evidence>
<keyword evidence="10" id="KW-1133">Transmembrane helix</keyword>
<sequence length="432" mass="46986">MLLRNAKENGVDDLQLMEGSKAMEMEPELRCLKALLSPSTGIIDSHSLMLSLLADAENLGTTISYNTSVTSGHVGSNGLELHVCESKELQNYHDGGIGVHVTLDLNGLVRFGPDVEWISDGGKDHVSCFLNKFDYSVNLNRCSVFYPVVRKYFPNLKDGSLEPGYSGIRPKLSGPGQPPSDLPRLTSHGFMLASPQLHASILQPLGERDAIQLRSRRWGCLRAVRVFSLVSNPSLVAPPLDAIAHLHNVLVRWSKQQRLPQLGRPGARKRWPSRRSAMLWVVHLSGFLSVAMVVVVLSPSLQGARGVAFRRAPPFRNAADCGAAADNGTAANVCDPWLVHIAITLDEEYLRGSVTAVHPVVQHARCPESVFFHFLVSDPGLGDLVRAVFPQLQFKAYYLLASNPLNRGASTSMGDLRAGAEGAPEGVRDPQG</sequence>
<dbReference type="GO" id="GO:0047545">
    <property type="term" value="F:(S)-2-hydroxyglutarate dehydrogenase activity"/>
    <property type="evidence" value="ECO:0000318"/>
    <property type="project" value="GO_Central"/>
</dbReference>
<keyword evidence="3" id="KW-0274">FAD</keyword>
<dbReference type="AlphaFoldDB" id="A0A804MKM4"/>
<dbReference type="EC" id="1.1.99.2" evidence="7"/>
<evidence type="ECO:0000256" key="1">
    <source>
        <dbReference type="ARBA" id="ARBA00001974"/>
    </source>
</evidence>
<dbReference type="InterPro" id="IPR006076">
    <property type="entry name" value="FAD-dep_OxRdtase"/>
</dbReference>
<dbReference type="Proteomes" id="UP000007305">
    <property type="component" value="Chromosome 2"/>
</dbReference>
<dbReference type="EnsemblPlants" id="Zm00001eb093570_T001">
    <property type="protein sequence ID" value="Zm00001eb093570_P001"/>
    <property type="gene ID" value="Zm00001eb093570"/>
</dbReference>
<evidence type="ECO:0000313" key="12">
    <source>
        <dbReference type="EnsemblPlants" id="Zm00001eb093570_P001"/>
    </source>
</evidence>
<proteinExistence type="inferred from homology"/>
<evidence type="ECO:0000256" key="5">
    <source>
        <dbReference type="ARBA" id="ARBA00036066"/>
    </source>
</evidence>
<evidence type="ECO:0000256" key="8">
    <source>
        <dbReference type="ARBA" id="ARBA00041137"/>
    </source>
</evidence>
<comment type="cofactor">
    <cofactor evidence="1">
        <name>FAD</name>
        <dbReference type="ChEBI" id="CHEBI:57692"/>
    </cofactor>
</comment>
<dbReference type="Gramene" id="Zm00001eb093570_T001">
    <property type="protein sequence ID" value="Zm00001eb093570_P001"/>
    <property type="gene ID" value="Zm00001eb093570"/>
</dbReference>
<evidence type="ECO:0000256" key="2">
    <source>
        <dbReference type="ARBA" id="ARBA00022630"/>
    </source>
</evidence>
<reference evidence="12" key="3">
    <citation type="submission" date="2021-05" db="UniProtKB">
        <authorList>
            <consortium name="EnsemblPlants"/>
        </authorList>
    </citation>
    <scope>IDENTIFICATION</scope>
    <source>
        <strain evidence="12">cv. B73</strain>
    </source>
</reference>
<evidence type="ECO:0000313" key="13">
    <source>
        <dbReference type="Proteomes" id="UP000007305"/>
    </source>
</evidence>
<keyword evidence="4" id="KW-0560">Oxidoreductase</keyword>
<accession>A0A804MKM4</accession>
<reference evidence="13" key="1">
    <citation type="submission" date="2015-12" db="EMBL/GenBank/DDBJ databases">
        <title>Update maize B73 reference genome by single molecule sequencing technologies.</title>
        <authorList>
            <consortium name="Maize Genome Sequencing Project"/>
            <person name="Ware D."/>
        </authorList>
    </citation>
    <scope>NUCLEOTIDE SEQUENCE [LARGE SCALE GENOMIC DNA]</scope>
    <source>
        <strain evidence="13">cv. B73</strain>
    </source>
</reference>
<reference evidence="12" key="2">
    <citation type="submission" date="2019-07" db="EMBL/GenBank/DDBJ databases">
        <authorList>
            <person name="Seetharam A."/>
            <person name="Woodhouse M."/>
            <person name="Cannon E."/>
        </authorList>
    </citation>
    <scope>NUCLEOTIDE SEQUENCE [LARGE SCALE GENOMIC DNA]</scope>
    <source>
        <strain evidence="12">cv. B73</strain>
    </source>
</reference>
<feature type="transmembrane region" description="Helical" evidence="10">
    <location>
        <begin position="277"/>
        <end position="297"/>
    </location>
</feature>
<keyword evidence="10" id="KW-0812">Transmembrane</keyword>
<evidence type="ECO:0000256" key="10">
    <source>
        <dbReference type="SAM" id="Phobius"/>
    </source>
</evidence>